<proteinExistence type="predicted"/>
<gene>
    <name evidence="2" type="ORF">KSF_026860</name>
</gene>
<accession>A0A8J3IHL4</accession>
<evidence type="ECO:0000256" key="1">
    <source>
        <dbReference type="SAM" id="Phobius"/>
    </source>
</evidence>
<organism evidence="2 3">
    <name type="scientific">Reticulibacter mediterranei</name>
    <dbReference type="NCBI Taxonomy" id="2778369"/>
    <lineage>
        <taxon>Bacteria</taxon>
        <taxon>Bacillati</taxon>
        <taxon>Chloroflexota</taxon>
        <taxon>Ktedonobacteria</taxon>
        <taxon>Ktedonobacterales</taxon>
        <taxon>Reticulibacteraceae</taxon>
        <taxon>Reticulibacter</taxon>
    </lineage>
</organism>
<feature type="transmembrane region" description="Helical" evidence="1">
    <location>
        <begin position="63"/>
        <end position="83"/>
    </location>
</feature>
<protein>
    <submittedName>
        <fullName evidence="2">Uncharacterized protein</fullName>
    </submittedName>
</protein>
<evidence type="ECO:0000313" key="3">
    <source>
        <dbReference type="Proteomes" id="UP000597444"/>
    </source>
</evidence>
<keyword evidence="1" id="KW-0472">Membrane</keyword>
<evidence type="ECO:0000313" key="2">
    <source>
        <dbReference type="EMBL" id="GHO92638.1"/>
    </source>
</evidence>
<keyword evidence="3" id="KW-1185">Reference proteome</keyword>
<dbReference type="AlphaFoldDB" id="A0A8J3IHL4"/>
<name>A0A8J3IHL4_9CHLR</name>
<keyword evidence="1" id="KW-0812">Transmembrane</keyword>
<dbReference type="RefSeq" id="WP_220203458.1">
    <property type="nucleotide sequence ID" value="NZ_BNJK01000001.1"/>
</dbReference>
<keyword evidence="1" id="KW-1133">Transmembrane helix</keyword>
<sequence>MISPSPTQPPPAPVSATPERKIVDSTVLAGSGKPRSGRVIKAILRPPLKLIYYLIQFVKGHKLLSLGALLLLLASIALTNYVATGVTPFGIGNDPIDTGLRTIGAEGQIKTWLYAVRDGNATTLAKLEGNVSQPPDSTQLIQQFSQTDGRVWKAVHVVGTTTQEDTTEDSFVEVELADNATAPTSANIIFHFITVQGSEEIFGIEVVTARKAVQQQQQ</sequence>
<comment type="caution">
    <text evidence="2">The sequence shown here is derived from an EMBL/GenBank/DDBJ whole genome shotgun (WGS) entry which is preliminary data.</text>
</comment>
<dbReference type="Proteomes" id="UP000597444">
    <property type="component" value="Unassembled WGS sequence"/>
</dbReference>
<dbReference type="EMBL" id="BNJK01000001">
    <property type="protein sequence ID" value="GHO92638.1"/>
    <property type="molecule type" value="Genomic_DNA"/>
</dbReference>
<reference evidence="2" key="1">
    <citation type="submission" date="2020-10" db="EMBL/GenBank/DDBJ databases">
        <title>Taxonomic study of unclassified bacteria belonging to the class Ktedonobacteria.</title>
        <authorList>
            <person name="Yabe S."/>
            <person name="Wang C.M."/>
            <person name="Zheng Y."/>
            <person name="Sakai Y."/>
            <person name="Cavaletti L."/>
            <person name="Monciardini P."/>
            <person name="Donadio S."/>
        </authorList>
    </citation>
    <scope>NUCLEOTIDE SEQUENCE</scope>
    <source>
        <strain evidence="2">ID150040</strain>
    </source>
</reference>